<reference evidence="1" key="1">
    <citation type="submission" date="2014-09" db="EMBL/GenBank/DDBJ databases">
        <authorList>
            <person name="Magalhaes I.L.F."/>
            <person name="Oliveira U."/>
            <person name="Santos F.R."/>
            <person name="Vidigal T.H.D.A."/>
            <person name="Brescovit A.D."/>
            <person name="Santos A.J."/>
        </authorList>
    </citation>
    <scope>NUCLEOTIDE SEQUENCE</scope>
    <source>
        <tissue evidence="1">Shoot tissue taken approximately 20 cm above the soil surface</tissue>
    </source>
</reference>
<proteinExistence type="predicted"/>
<accession>A0A0A8ZAP4</accession>
<dbReference type="AlphaFoldDB" id="A0A0A8ZAP4"/>
<sequence>MQGLEFPVLHHHCGPPKLVYTINLATHPWS</sequence>
<protein>
    <submittedName>
        <fullName evidence="1">Uncharacterized protein</fullName>
    </submittedName>
</protein>
<name>A0A0A8ZAP4_ARUDO</name>
<dbReference type="EMBL" id="GBRH01263162">
    <property type="protein sequence ID" value="JAD34733.1"/>
    <property type="molecule type" value="Transcribed_RNA"/>
</dbReference>
<reference evidence="1" key="2">
    <citation type="journal article" date="2015" name="Data Brief">
        <title>Shoot transcriptome of the giant reed, Arundo donax.</title>
        <authorList>
            <person name="Barrero R.A."/>
            <person name="Guerrero F.D."/>
            <person name="Moolhuijzen P."/>
            <person name="Goolsby J.A."/>
            <person name="Tidwell J."/>
            <person name="Bellgard S.E."/>
            <person name="Bellgard M.I."/>
        </authorList>
    </citation>
    <scope>NUCLEOTIDE SEQUENCE</scope>
    <source>
        <tissue evidence="1">Shoot tissue taken approximately 20 cm above the soil surface</tissue>
    </source>
</reference>
<organism evidence="1">
    <name type="scientific">Arundo donax</name>
    <name type="common">Giant reed</name>
    <name type="synonym">Donax arundinaceus</name>
    <dbReference type="NCBI Taxonomy" id="35708"/>
    <lineage>
        <taxon>Eukaryota</taxon>
        <taxon>Viridiplantae</taxon>
        <taxon>Streptophyta</taxon>
        <taxon>Embryophyta</taxon>
        <taxon>Tracheophyta</taxon>
        <taxon>Spermatophyta</taxon>
        <taxon>Magnoliopsida</taxon>
        <taxon>Liliopsida</taxon>
        <taxon>Poales</taxon>
        <taxon>Poaceae</taxon>
        <taxon>PACMAD clade</taxon>
        <taxon>Arundinoideae</taxon>
        <taxon>Arundineae</taxon>
        <taxon>Arundo</taxon>
    </lineage>
</organism>
<evidence type="ECO:0000313" key="1">
    <source>
        <dbReference type="EMBL" id="JAD34733.1"/>
    </source>
</evidence>